<feature type="compositionally biased region" description="Basic and acidic residues" evidence="1">
    <location>
        <begin position="459"/>
        <end position="473"/>
    </location>
</feature>
<name>A0A9P7QI99_9HYPO</name>
<feature type="region of interest" description="Disordered" evidence="1">
    <location>
        <begin position="140"/>
        <end position="168"/>
    </location>
</feature>
<dbReference type="AlphaFoldDB" id="A0A9P7QI99"/>
<protein>
    <submittedName>
        <fullName evidence="2">Uncharacterized protein</fullName>
    </submittedName>
</protein>
<feature type="compositionally biased region" description="Polar residues" evidence="1">
    <location>
        <begin position="444"/>
        <end position="454"/>
    </location>
</feature>
<reference evidence="2 3" key="1">
    <citation type="journal article" date="2020" name="bioRxiv">
        <title>Whole genome comparisons of ergot fungi reveals the divergence and evolution of species within the genus Claviceps are the result of varying mechanisms driving genome evolution and host range expansion.</title>
        <authorList>
            <person name="Wyka S.A."/>
            <person name="Mondo S.J."/>
            <person name="Liu M."/>
            <person name="Dettman J."/>
            <person name="Nalam V."/>
            <person name="Broders K.D."/>
        </authorList>
    </citation>
    <scope>NUCLEOTIDE SEQUENCE [LARGE SCALE GENOMIC DNA]</scope>
    <source>
        <strain evidence="2 3">Clav52</strain>
    </source>
</reference>
<evidence type="ECO:0000256" key="1">
    <source>
        <dbReference type="SAM" id="MobiDB-lite"/>
    </source>
</evidence>
<comment type="caution">
    <text evidence="2">The sequence shown here is derived from an EMBL/GenBank/DDBJ whole genome shotgun (WGS) entry which is preliminary data.</text>
</comment>
<keyword evidence="3" id="KW-1185">Reference proteome</keyword>
<dbReference type="Proteomes" id="UP000707071">
    <property type="component" value="Unassembled WGS sequence"/>
</dbReference>
<evidence type="ECO:0000313" key="3">
    <source>
        <dbReference type="Proteomes" id="UP000707071"/>
    </source>
</evidence>
<accession>A0A9P7QI99</accession>
<feature type="compositionally biased region" description="Basic and acidic residues" evidence="1">
    <location>
        <begin position="159"/>
        <end position="168"/>
    </location>
</feature>
<gene>
    <name evidence="2" type="ORF">E4U09_000855</name>
</gene>
<feature type="region of interest" description="Disordered" evidence="1">
    <location>
        <begin position="444"/>
        <end position="473"/>
    </location>
</feature>
<sequence length="543" mass="59836">MLSNSFSAARTAVRDLFRSTDGRRNRDHCWAEPPDEWGVNTAGVASSTGDYSKKWAAKDVGRVASDETFFTSKSWQSNLSGICEDYGHGPEVSIDNVVIQEGPRRNVRHVRSSPAVEERYLILERVPAPVEKGDEPVEARHDAAQMGCSPPGSPAAGDGKGDPCDEQTRSATAGAACRHIPASTLFAYRAMNGRKQGQAFAQIPHRGVAYAECEPPEKDALLQDCVPPSVKTATEDCFSTTGVAYRHDSLYTSPMEIQPMITEASSDFAHDYDISDSEGSSSGCISPRTFRVWATGCSQRQGKPECEDVYVSAYGNSGGSAASDVRPGIADGASGWSSSEESQPCWKRNRILEWHDRMPDPQPKHPSSWPLPPGQVINLTNPTILSALSHPSAPSHLADVPVAYIPSALHHRYQLLHSSRHVEAHLTRLRDDAQARIHYLLTTRNMAETSPSTIDNEEKEGPKGREGPEEKQRREEIYRHVEGQLQDVAGLCEDSQGRVRALMGEVEWLMGRERMLSGCREDVEKTSRRRREDVEKMLSSEGK</sequence>
<feature type="region of interest" description="Disordered" evidence="1">
    <location>
        <begin position="521"/>
        <end position="543"/>
    </location>
</feature>
<organism evidence="2 3">
    <name type="scientific">Claviceps aff. purpurea</name>
    <dbReference type="NCBI Taxonomy" id="1967640"/>
    <lineage>
        <taxon>Eukaryota</taxon>
        <taxon>Fungi</taxon>
        <taxon>Dikarya</taxon>
        <taxon>Ascomycota</taxon>
        <taxon>Pezizomycotina</taxon>
        <taxon>Sordariomycetes</taxon>
        <taxon>Hypocreomycetidae</taxon>
        <taxon>Hypocreales</taxon>
        <taxon>Clavicipitaceae</taxon>
        <taxon>Claviceps</taxon>
    </lineage>
</organism>
<dbReference type="EMBL" id="SRRH01000127">
    <property type="protein sequence ID" value="KAG6298369.1"/>
    <property type="molecule type" value="Genomic_DNA"/>
</dbReference>
<proteinExistence type="predicted"/>
<evidence type="ECO:0000313" key="2">
    <source>
        <dbReference type="EMBL" id="KAG6298369.1"/>
    </source>
</evidence>